<proteinExistence type="predicted"/>
<organism evidence="1 2">
    <name type="scientific">Sphaerisporangium rhizosphaerae</name>
    <dbReference type="NCBI Taxonomy" id="2269375"/>
    <lineage>
        <taxon>Bacteria</taxon>
        <taxon>Bacillati</taxon>
        <taxon>Actinomycetota</taxon>
        <taxon>Actinomycetes</taxon>
        <taxon>Streptosporangiales</taxon>
        <taxon>Streptosporangiaceae</taxon>
        <taxon>Sphaerisporangium</taxon>
    </lineage>
</organism>
<dbReference type="EMBL" id="JBHTCG010000055">
    <property type="protein sequence ID" value="MFC7388223.1"/>
    <property type="molecule type" value="Genomic_DNA"/>
</dbReference>
<dbReference type="RefSeq" id="WP_380832276.1">
    <property type="nucleotide sequence ID" value="NZ_JBHTCG010000055.1"/>
</dbReference>
<reference evidence="2" key="1">
    <citation type="journal article" date="2019" name="Int. J. Syst. Evol. Microbiol.">
        <title>The Global Catalogue of Microorganisms (GCM) 10K type strain sequencing project: providing services to taxonomists for standard genome sequencing and annotation.</title>
        <authorList>
            <consortium name="The Broad Institute Genomics Platform"/>
            <consortium name="The Broad Institute Genome Sequencing Center for Infectious Disease"/>
            <person name="Wu L."/>
            <person name="Ma J."/>
        </authorList>
    </citation>
    <scope>NUCLEOTIDE SEQUENCE [LARGE SCALE GENOMIC DNA]</scope>
    <source>
        <strain evidence="2">CECT 7649</strain>
    </source>
</reference>
<evidence type="ECO:0000313" key="2">
    <source>
        <dbReference type="Proteomes" id="UP001596496"/>
    </source>
</evidence>
<keyword evidence="2" id="KW-1185">Reference proteome</keyword>
<feature type="non-terminal residue" evidence="1">
    <location>
        <position position="65"/>
    </location>
</feature>
<gene>
    <name evidence="1" type="ORF">ACFQSB_38865</name>
</gene>
<protein>
    <submittedName>
        <fullName evidence="1">Uncharacterized protein</fullName>
    </submittedName>
</protein>
<name>A0ABW2PKY3_9ACTN</name>
<accession>A0ABW2PKY3</accession>
<dbReference type="Proteomes" id="UP001596496">
    <property type="component" value="Unassembled WGS sequence"/>
</dbReference>
<evidence type="ECO:0000313" key="1">
    <source>
        <dbReference type="EMBL" id="MFC7388223.1"/>
    </source>
</evidence>
<sequence>MTAMLGRALGVRSWARALSARWRLAPVRRPAPPLTLAARARPLPSAARPAAAQVVLRPPPARVAD</sequence>
<comment type="caution">
    <text evidence="1">The sequence shown here is derived from an EMBL/GenBank/DDBJ whole genome shotgun (WGS) entry which is preliminary data.</text>
</comment>